<gene>
    <name evidence="1" type="ORF">GMARGA_LOCUS15817</name>
</gene>
<evidence type="ECO:0000313" key="1">
    <source>
        <dbReference type="EMBL" id="CAG8745415.1"/>
    </source>
</evidence>
<keyword evidence="2" id="KW-1185">Reference proteome</keyword>
<evidence type="ECO:0000313" key="2">
    <source>
        <dbReference type="Proteomes" id="UP000789901"/>
    </source>
</evidence>
<accession>A0ABN7V8V7</accession>
<reference evidence="1 2" key="1">
    <citation type="submission" date="2021-06" db="EMBL/GenBank/DDBJ databases">
        <authorList>
            <person name="Kallberg Y."/>
            <person name="Tangrot J."/>
            <person name="Rosling A."/>
        </authorList>
    </citation>
    <scope>NUCLEOTIDE SEQUENCE [LARGE SCALE GENOMIC DNA]</scope>
    <source>
        <strain evidence="1 2">120-4 pot B 10/14</strain>
    </source>
</reference>
<organism evidence="1 2">
    <name type="scientific">Gigaspora margarita</name>
    <dbReference type="NCBI Taxonomy" id="4874"/>
    <lineage>
        <taxon>Eukaryota</taxon>
        <taxon>Fungi</taxon>
        <taxon>Fungi incertae sedis</taxon>
        <taxon>Mucoromycota</taxon>
        <taxon>Glomeromycotina</taxon>
        <taxon>Glomeromycetes</taxon>
        <taxon>Diversisporales</taxon>
        <taxon>Gigasporaceae</taxon>
        <taxon>Gigaspora</taxon>
    </lineage>
</organism>
<comment type="caution">
    <text evidence="1">The sequence shown here is derived from an EMBL/GenBank/DDBJ whole genome shotgun (WGS) entry which is preliminary data.</text>
</comment>
<proteinExistence type="predicted"/>
<dbReference type="Proteomes" id="UP000789901">
    <property type="component" value="Unassembled WGS sequence"/>
</dbReference>
<protein>
    <submittedName>
        <fullName evidence="1">35601_t:CDS:1</fullName>
    </submittedName>
</protein>
<name>A0ABN7V8V7_GIGMA</name>
<sequence>MSNPEKAQKGPYTIKVYNFLKTIKDQYKYLSSNHHITFKLTIFKYNQQLKKKYNINLSIAYYTMSLPITLITITDLDESDPYYDLWNNVLSGYQTHVNINTNHLQAPTLLLQNHYQSIFNITSFTPWQPFHSLISLNQHFQTEIYIYFHVFHVYIV</sequence>
<dbReference type="EMBL" id="CAJVQB010011126">
    <property type="protein sequence ID" value="CAG8745415.1"/>
    <property type="molecule type" value="Genomic_DNA"/>
</dbReference>